<dbReference type="EMBL" id="JACHMP010000001">
    <property type="protein sequence ID" value="MBB5818688.1"/>
    <property type="molecule type" value="Genomic_DNA"/>
</dbReference>
<name>A0A7W9IDF8_9ACTN</name>
<evidence type="ECO:0000259" key="1">
    <source>
        <dbReference type="Pfam" id="PF19054"/>
    </source>
</evidence>
<proteinExistence type="predicted"/>
<accession>A0A7W9IDF8</accession>
<dbReference type="Pfam" id="PF19054">
    <property type="entry name" value="DUF5753"/>
    <property type="match status" value="1"/>
</dbReference>
<feature type="domain" description="DUF5753" evidence="1">
    <location>
        <begin position="44"/>
        <end position="221"/>
    </location>
</feature>
<dbReference type="Proteomes" id="UP000540685">
    <property type="component" value="Unassembled WGS sequence"/>
</dbReference>
<protein>
    <recommendedName>
        <fullName evidence="1">DUF5753 domain-containing protein</fullName>
    </recommendedName>
</protein>
<gene>
    <name evidence="2" type="ORF">F4562_001750</name>
</gene>
<evidence type="ECO:0000313" key="3">
    <source>
        <dbReference type="Proteomes" id="UP000540685"/>
    </source>
</evidence>
<dbReference type="InterPro" id="IPR043917">
    <property type="entry name" value="DUF5753"/>
</dbReference>
<dbReference type="AlphaFoldDB" id="A0A7W9IDF8"/>
<evidence type="ECO:0000313" key="2">
    <source>
        <dbReference type="EMBL" id="MBB5818688.1"/>
    </source>
</evidence>
<comment type="caution">
    <text evidence="2">The sequence shown here is derived from an EMBL/GenBank/DDBJ whole genome shotgun (WGS) entry which is preliminary data.</text>
</comment>
<sequence>MIETAKRSPSEQFARHCDEALEAEGALMRLWPMVSHASAPPWFRPWLDVEATAEALRTWEPLIMPGLLQTEEYARAILSGEIGVTPEQVEEQVSTRMERQSILRRPRPPFFWVVIDEAVLHRPIGSPRVMAAQLEHLLAAGQTPRLTIQVLPLNAYSTTGLAGGFAIAQTQGAFDTAYVESAGVMSRVTERPEDVRTLIYRYEGIRSEALSQRESLELIKETLPRWTN</sequence>
<reference evidence="2 3" key="1">
    <citation type="submission" date="2020-08" db="EMBL/GenBank/DDBJ databases">
        <title>Sequencing the genomes of 1000 actinobacteria strains.</title>
        <authorList>
            <person name="Klenk H.-P."/>
        </authorList>
    </citation>
    <scope>NUCLEOTIDE SEQUENCE [LARGE SCALE GENOMIC DNA]</scope>
    <source>
        <strain evidence="2 3">DSM 46887</strain>
    </source>
</reference>
<organism evidence="2 3">
    <name type="scientific">Streptosporangium becharense</name>
    <dbReference type="NCBI Taxonomy" id="1816182"/>
    <lineage>
        <taxon>Bacteria</taxon>
        <taxon>Bacillati</taxon>
        <taxon>Actinomycetota</taxon>
        <taxon>Actinomycetes</taxon>
        <taxon>Streptosporangiales</taxon>
        <taxon>Streptosporangiaceae</taxon>
        <taxon>Streptosporangium</taxon>
    </lineage>
</organism>
<keyword evidence="3" id="KW-1185">Reference proteome</keyword>